<dbReference type="AlphaFoldDB" id="A0A3S2PD17"/>
<proteinExistence type="predicted"/>
<dbReference type="OrthoDB" id="8949507at2759"/>
<reference evidence="2 3" key="1">
    <citation type="submission" date="2018-11" db="EMBL/GenBank/DDBJ databases">
        <authorList>
            <person name="Lopez-Roques C."/>
            <person name="Donnadieu C."/>
            <person name="Bouchez O."/>
            <person name="Klopp C."/>
            <person name="Cabau C."/>
            <person name="Zahm M."/>
        </authorList>
    </citation>
    <scope>NUCLEOTIDE SEQUENCE [LARGE SCALE GENOMIC DNA]</scope>
    <source>
        <strain evidence="2">RS831</strain>
        <tissue evidence="2">Whole body</tissue>
    </source>
</reference>
<gene>
    <name evidence="2" type="ORF">OJAV_G00060700</name>
</gene>
<feature type="compositionally biased region" description="Polar residues" evidence="1">
    <location>
        <begin position="1"/>
        <end position="23"/>
    </location>
</feature>
<evidence type="ECO:0000256" key="1">
    <source>
        <dbReference type="SAM" id="MobiDB-lite"/>
    </source>
</evidence>
<organism evidence="2 3">
    <name type="scientific">Oryzias javanicus</name>
    <name type="common">Javanese ricefish</name>
    <name type="synonym">Aplocheilus javanicus</name>
    <dbReference type="NCBI Taxonomy" id="123683"/>
    <lineage>
        <taxon>Eukaryota</taxon>
        <taxon>Metazoa</taxon>
        <taxon>Chordata</taxon>
        <taxon>Craniata</taxon>
        <taxon>Vertebrata</taxon>
        <taxon>Euteleostomi</taxon>
        <taxon>Actinopterygii</taxon>
        <taxon>Neopterygii</taxon>
        <taxon>Teleostei</taxon>
        <taxon>Neoteleostei</taxon>
        <taxon>Acanthomorphata</taxon>
        <taxon>Ovalentaria</taxon>
        <taxon>Atherinomorphae</taxon>
        <taxon>Beloniformes</taxon>
        <taxon>Adrianichthyidae</taxon>
        <taxon>Oryziinae</taxon>
        <taxon>Oryzias</taxon>
    </lineage>
</organism>
<evidence type="ECO:0000313" key="3">
    <source>
        <dbReference type="Proteomes" id="UP000283210"/>
    </source>
</evidence>
<dbReference type="Proteomes" id="UP000283210">
    <property type="component" value="Chromosome 6"/>
</dbReference>
<dbReference type="EMBL" id="CM012442">
    <property type="protein sequence ID" value="RVE72354.1"/>
    <property type="molecule type" value="Genomic_DNA"/>
</dbReference>
<keyword evidence="3" id="KW-1185">Reference proteome</keyword>
<sequence>MGSGASQREYSVSESPLSSQPNTEMEAVQTSERKPLIVITAPSRDDIYATPSNITIAEALKERRPGSTPFVVGKKQIARR</sequence>
<name>A0A3S2PD17_ORYJA</name>
<accession>A0A3S2PD17</accession>
<protein>
    <submittedName>
        <fullName evidence="2">Uncharacterized protein</fullName>
    </submittedName>
</protein>
<reference evidence="2 3" key="2">
    <citation type="submission" date="2019-01" db="EMBL/GenBank/DDBJ databases">
        <title>A chromosome length genome reference of the Java medaka (oryzias javanicus).</title>
        <authorList>
            <person name="Herpin A."/>
            <person name="Takehana Y."/>
            <person name="Naruse K."/>
            <person name="Ansai S."/>
            <person name="Kawaguchi M."/>
        </authorList>
    </citation>
    <scope>NUCLEOTIDE SEQUENCE [LARGE SCALE GENOMIC DNA]</scope>
    <source>
        <strain evidence="2">RS831</strain>
        <tissue evidence="2">Whole body</tissue>
    </source>
</reference>
<feature type="region of interest" description="Disordered" evidence="1">
    <location>
        <begin position="1"/>
        <end position="34"/>
    </location>
</feature>
<evidence type="ECO:0000313" key="2">
    <source>
        <dbReference type="EMBL" id="RVE72354.1"/>
    </source>
</evidence>